<dbReference type="EMBL" id="CP082781">
    <property type="protein sequence ID" value="UGS26315.1"/>
    <property type="molecule type" value="Genomic_DNA"/>
</dbReference>
<protein>
    <recommendedName>
        <fullName evidence="1">GH18 domain-containing protein</fullName>
    </recommendedName>
</protein>
<gene>
    <name evidence="2" type="ORF">K8F61_17065</name>
</gene>
<dbReference type="InterPro" id="IPR011583">
    <property type="entry name" value="Chitinase_II/V-like_cat"/>
</dbReference>
<feature type="domain" description="GH18" evidence="1">
    <location>
        <begin position="1"/>
        <end position="282"/>
    </location>
</feature>
<dbReference type="SUPFAM" id="SSF51445">
    <property type="entry name" value="(Trans)glycosidases"/>
    <property type="match status" value="1"/>
</dbReference>
<dbReference type="Gene3D" id="3.20.20.80">
    <property type="entry name" value="Glycosidases"/>
    <property type="match status" value="1"/>
</dbReference>
<name>A0ABY3RTM3_9MICO</name>
<dbReference type="PANTHER" id="PTHR46066">
    <property type="entry name" value="CHITINASE DOMAIN-CONTAINING PROTEIN 1 FAMILY MEMBER"/>
    <property type="match status" value="1"/>
</dbReference>
<evidence type="ECO:0000313" key="2">
    <source>
        <dbReference type="EMBL" id="UGS26315.1"/>
    </source>
</evidence>
<accession>A0ABY3RTM3</accession>
<dbReference type="Pfam" id="PF00704">
    <property type="entry name" value="Glyco_hydro_18"/>
    <property type="match status" value="1"/>
</dbReference>
<dbReference type="RefSeq" id="WP_231820020.1">
    <property type="nucleotide sequence ID" value="NZ_CP082781.1"/>
</dbReference>
<dbReference type="PANTHER" id="PTHR46066:SF2">
    <property type="entry name" value="CHITINASE DOMAIN-CONTAINING PROTEIN 1"/>
    <property type="match status" value="1"/>
</dbReference>
<dbReference type="PROSITE" id="PS51910">
    <property type="entry name" value="GH18_2"/>
    <property type="match status" value="1"/>
</dbReference>
<dbReference type="InterPro" id="IPR001223">
    <property type="entry name" value="Glyco_hydro18_cat"/>
</dbReference>
<dbReference type="SMART" id="SM00636">
    <property type="entry name" value="Glyco_18"/>
    <property type="match status" value="1"/>
</dbReference>
<evidence type="ECO:0000313" key="3">
    <source>
        <dbReference type="Proteomes" id="UP001199642"/>
    </source>
</evidence>
<keyword evidence="3" id="KW-1185">Reference proteome</keyword>
<proteinExistence type="predicted"/>
<reference evidence="2 3" key="1">
    <citation type="submission" date="2023-01" db="EMBL/GenBank/DDBJ databases">
        <title>Characterization of estradiol degrading bacteria Microbacterium sp. MZT7 and reveal degrading genes through genome analysis.</title>
        <authorList>
            <person name="Hao P."/>
            <person name="Gao Y."/>
        </authorList>
    </citation>
    <scope>NUCLEOTIDE SEQUENCE [LARGE SCALE GENOMIC DNA]</scope>
    <source>
        <strain evidence="2 3">MZT7</strain>
    </source>
</reference>
<dbReference type="InterPro" id="IPR017853">
    <property type="entry name" value="GH"/>
</dbReference>
<organism evidence="2 3">
    <name type="scientific">Microbacterium resistens</name>
    <dbReference type="NCBI Taxonomy" id="156977"/>
    <lineage>
        <taxon>Bacteria</taxon>
        <taxon>Bacillati</taxon>
        <taxon>Actinomycetota</taxon>
        <taxon>Actinomycetes</taxon>
        <taxon>Micrococcales</taxon>
        <taxon>Microbacteriaceae</taxon>
        <taxon>Microbacterium</taxon>
    </lineage>
</organism>
<evidence type="ECO:0000259" key="1">
    <source>
        <dbReference type="PROSITE" id="PS51910"/>
    </source>
</evidence>
<sequence length="697" mass="76416">MRVWVWVGHMWTDRVRLALEHYGDRITDVSIFGWHVDAAGELTQTFNADVLLPYAERWPHLRFWLAFRNDGDPDIAAALLASPQARTRLLDDLGAALTARPWLAGIDIDLERVGGAENAEPAENLFRQIAALAHSRGLECSAALPPLTASGSVGGEDWARYSVLGGILDHAAIMSYDFAWAGSAPGPVSPGFWMREVYNWAVSQIPPKKLMMGLPLYSYFWAIHNYPAALGADYRGESGTYYAAWQHFTGYRAWDGTDANPAGSGTHHRIGWLAFRDGDSRSAWGLQDVYDWRYAPDWDQGSAAGITADEWEGRAYTVRYGLPSGDPLWSVADNSAPGAGASYTLTPRRVRAATGELVAPKVGYTLTAELLKRPPVAATIIDDNAGTQQQLDNVYDVASGAWERWTTGRYHQYRGAGQLNLAHDFDGAVYLQVRGQFAADGWAGVTVRGLTAEVNPAGAVRLRSGSTVLASGRVAPRPVGAPAGDGQFVLGLRVREGSARVYFGLSEARGLPLVLTAAAAPSSPTVGIVADAAFWVDHVYCGDGWWYQPREAVQVQIGTETRALGRFPRTGVTWDGQNRFRPNADIDEWETRTDGPSLDWTYDHWIDAPLSTDTPATIRVQALDHDVWVGRVLAVDRDGASIVFWSDAETVVHWRDRARLDWGLSGIAMWTLGQEDIRTWERLAAGELPPDTKITNG</sequence>
<dbReference type="Proteomes" id="UP001199642">
    <property type="component" value="Chromosome"/>
</dbReference>